<reference evidence="1 2" key="1">
    <citation type="journal article" date="2019" name="Nat. Ecol. Evol.">
        <title>Megaphylogeny resolves global patterns of mushroom evolution.</title>
        <authorList>
            <person name="Varga T."/>
            <person name="Krizsan K."/>
            <person name="Foldi C."/>
            <person name="Dima B."/>
            <person name="Sanchez-Garcia M."/>
            <person name="Sanchez-Ramirez S."/>
            <person name="Szollosi G.J."/>
            <person name="Szarkandi J.G."/>
            <person name="Papp V."/>
            <person name="Albert L."/>
            <person name="Andreopoulos W."/>
            <person name="Angelini C."/>
            <person name="Antonin V."/>
            <person name="Barry K.W."/>
            <person name="Bougher N.L."/>
            <person name="Buchanan P."/>
            <person name="Buyck B."/>
            <person name="Bense V."/>
            <person name="Catcheside P."/>
            <person name="Chovatia M."/>
            <person name="Cooper J."/>
            <person name="Damon W."/>
            <person name="Desjardin D."/>
            <person name="Finy P."/>
            <person name="Geml J."/>
            <person name="Haridas S."/>
            <person name="Hughes K."/>
            <person name="Justo A."/>
            <person name="Karasinski D."/>
            <person name="Kautmanova I."/>
            <person name="Kiss B."/>
            <person name="Kocsube S."/>
            <person name="Kotiranta H."/>
            <person name="LaButti K.M."/>
            <person name="Lechner B.E."/>
            <person name="Liimatainen K."/>
            <person name="Lipzen A."/>
            <person name="Lukacs Z."/>
            <person name="Mihaltcheva S."/>
            <person name="Morgado L.N."/>
            <person name="Niskanen T."/>
            <person name="Noordeloos M.E."/>
            <person name="Ohm R.A."/>
            <person name="Ortiz-Santana B."/>
            <person name="Ovrebo C."/>
            <person name="Racz N."/>
            <person name="Riley R."/>
            <person name="Savchenko A."/>
            <person name="Shiryaev A."/>
            <person name="Soop K."/>
            <person name="Spirin V."/>
            <person name="Szebenyi C."/>
            <person name="Tomsovsky M."/>
            <person name="Tulloss R.E."/>
            <person name="Uehling J."/>
            <person name="Grigoriev I.V."/>
            <person name="Vagvolgyi C."/>
            <person name="Papp T."/>
            <person name="Martin F.M."/>
            <person name="Miettinen O."/>
            <person name="Hibbett D.S."/>
            <person name="Nagy L.G."/>
        </authorList>
    </citation>
    <scope>NUCLEOTIDE SEQUENCE [LARGE SCALE GENOMIC DNA]</scope>
    <source>
        <strain evidence="1 2">FP101781</strain>
    </source>
</reference>
<name>A0A4Y7SLZ4_COPMI</name>
<evidence type="ECO:0000313" key="2">
    <source>
        <dbReference type="Proteomes" id="UP000298030"/>
    </source>
</evidence>
<protein>
    <submittedName>
        <fullName evidence="1">Uncharacterized protein</fullName>
    </submittedName>
</protein>
<dbReference type="EMBL" id="QPFP01000094">
    <property type="protein sequence ID" value="TEB22279.1"/>
    <property type="molecule type" value="Genomic_DNA"/>
</dbReference>
<comment type="caution">
    <text evidence="1">The sequence shown here is derived from an EMBL/GenBank/DDBJ whole genome shotgun (WGS) entry which is preliminary data.</text>
</comment>
<sequence>MPGKEERIAQGLRCGVEQAFTNMLTGTLEPFSRSFTKSKQGDDERPVPLAKHRPLVLDSYALTMMPPTRKDKRIGTEFLHARTTSLISLLSSREPKAGAPETTATPRCILVPAHQFQLRGPTLHSKALFEVIATFPFLRGDGNAGMVAGLEEEEI</sequence>
<accession>A0A4Y7SLZ4</accession>
<dbReference type="Proteomes" id="UP000298030">
    <property type="component" value="Unassembled WGS sequence"/>
</dbReference>
<proteinExistence type="predicted"/>
<dbReference type="AlphaFoldDB" id="A0A4Y7SLZ4"/>
<evidence type="ECO:0000313" key="1">
    <source>
        <dbReference type="EMBL" id="TEB22279.1"/>
    </source>
</evidence>
<gene>
    <name evidence="1" type="ORF">FA13DRAFT_1716202</name>
</gene>
<organism evidence="1 2">
    <name type="scientific">Coprinellus micaceus</name>
    <name type="common">Glistening ink-cap mushroom</name>
    <name type="synonym">Coprinus micaceus</name>
    <dbReference type="NCBI Taxonomy" id="71717"/>
    <lineage>
        <taxon>Eukaryota</taxon>
        <taxon>Fungi</taxon>
        <taxon>Dikarya</taxon>
        <taxon>Basidiomycota</taxon>
        <taxon>Agaricomycotina</taxon>
        <taxon>Agaricomycetes</taxon>
        <taxon>Agaricomycetidae</taxon>
        <taxon>Agaricales</taxon>
        <taxon>Agaricineae</taxon>
        <taxon>Psathyrellaceae</taxon>
        <taxon>Coprinellus</taxon>
    </lineage>
</organism>
<keyword evidence="2" id="KW-1185">Reference proteome</keyword>